<comment type="caution">
    <text evidence="5">The sequence shown here is derived from an EMBL/GenBank/DDBJ whole genome shotgun (WGS) entry which is preliminary data.</text>
</comment>
<name>A0ABS7AKU7_9CLOT</name>
<evidence type="ECO:0000256" key="3">
    <source>
        <dbReference type="ARBA" id="ARBA00023295"/>
    </source>
</evidence>
<evidence type="ECO:0000256" key="4">
    <source>
        <dbReference type="SAM" id="Phobius"/>
    </source>
</evidence>
<keyword evidence="3" id="KW-0326">Glycosidase</keyword>
<dbReference type="RefSeq" id="WP_219778091.1">
    <property type="nucleotide sequence ID" value="NZ_JAHXPT010000002.1"/>
</dbReference>
<dbReference type="Proteomes" id="UP001519921">
    <property type="component" value="Unassembled WGS sequence"/>
</dbReference>
<dbReference type="SUPFAM" id="SSF48208">
    <property type="entry name" value="Six-hairpin glycosidases"/>
    <property type="match status" value="1"/>
</dbReference>
<keyword evidence="4" id="KW-0812">Transmembrane</keyword>
<keyword evidence="4" id="KW-1133">Transmembrane helix</keyword>
<proteinExistence type="inferred from homology"/>
<evidence type="ECO:0000256" key="1">
    <source>
        <dbReference type="ARBA" id="ARBA00009209"/>
    </source>
</evidence>
<keyword evidence="4" id="KW-0472">Membrane</keyword>
<dbReference type="Pfam" id="PF01270">
    <property type="entry name" value="Glyco_hydro_8"/>
    <property type="match status" value="1"/>
</dbReference>
<comment type="similarity">
    <text evidence="1">Belongs to the glycosyl hydrolase 8 (cellulase D) family.</text>
</comment>
<keyword evidence="6" id="KW-1185">Reference proteome</keyword>
<dbReference type="Gene3D" id="1.50.10.10">
    <property type="match status" value="1"/>
</dbReference>
<accession>A0ABS7AKU7</accession>
<organism evidence="5 6">
    <name type="scientific">Clostridium weizhouense</name>
    <dbReference type="NCBI Taxonomy" id="2859781"/>
    <lineage>
        <taxon>Bacteria</taxon>
        <taxon>Bacillati</taxon>
        <taxon>Bacillota</taxon>
        <taxon>Clostridia</taxon>
        <taxon>Eubacteriales</taxon>
        <taxon>Clostridiaceae</taxon>
        <taxon>Clostridium</taxon>
    </lineage>
</organism>
<reference evidence="5 6" key="1">
    <citation type="submission" date="2021-07" db="EMBL/GenBank/DDBJ databases">
        <title>Clostridium weizhouense sp. nov., an anaerobic bacterium isolated from activated sludge of Petroleum wastewater.</title>
        <authorList>
            <person name="Li Q."/>
        </authorList>
    </citation>
    <scope>NUCLEOTIDE SEQUENCE [LARGE SCALE GENOMIC DNA]</scope>
    <source>
        <strain evidence="5 6">YB-6</strain>
    </source>
</reference>
<dbReference type="InterPro" id="IPR008928">
    <property type="entry name" value="6-hairpin_glycosidase_sf"/>
</dbReference>
<protein>
    <submittedName>
        <fullName evidence="5">Glycosyl hydrolase family 8</fullName>
    </submittedName>
</protein>
<evidence type="ECO:0000313" key="5">
    <source>
        <dbReference type="EMBL" id="MBW6409031.1"/>
    </source>
</evidence>
<dbReference type="InterPro" id="IPR002037">
    <property type="entry name" value="Glyco_hydro_8"/>
</dbReference>
<gene>
    <name evidence="5" type="ORF">KYD98_02910</name>
</gene>
<sequence length="372" mass="42687">MKKKVILIGATLLLLSTIIYYIAAPYFRTVYSDKIWLGTNISKEEEVLFDFVNNNLTDSNGGIYTNYTNVKSAGDITKGHAILSESQGIMLLYSLEKNDKILFDKTLEYIKNNMILSNSLISWRVEGSLKSDTSATIDDLRIVKALLLAEKRWNIKSYRVMAINISRGIYKELVDNNVIVDFNDRYKMSDVTTLCYLDLETLRMLSDLDSSWKKVLESSVQIINNGYISDEVPFYKKEFNRKQETYDDNQNIDTLLSMIVILNKQENGQDISKSIQWIKNRFKADGFISTSYSKDGKAISNIESTSIYSFIVQISSRTNDEELAKLAMNKIRAFQISNFNSPVYGGYGMDDGSQVYSYDNLNALMSYRYFKY</sequence>
<evidence type="ECO:0000313" key="6">
    <source>
        <dbReference type="Proteomes" id="UP001519921"/>
    </source>
</evidence>
<feature type="transmembrane region" description="Helical" evidence="4">
    <location>
        <begin position="5"/>
        <end position="23"/>
    </location>
</feature>
<keyword evidence="2 5" id="KW-0378">Hydrolase</keyword>
<evidence type="ECO:0000256" key="2">
    <source>
        <dbReference type="ARBA" id="ARBA00022801"/>
    </source>
</evidence>
<dbReference type="GO" id="GO:0016787">
    <property type="term" value="F:hydrolase activity"/>
    <property type="evidence" value="ECO:0007669"/>
    <property type="project" value="UniProtKB-KW"/>
</dbReference>
<dbReference type="InterPro" id="IPR012341">
    <property type="entry name" value="6hp_glycosidase-like_sf"/>
</dbReference>
<dbReference type="EMBL" id="JAHXPT010000002">
    <property type="protein sequence ID" value="MBW6409031.1"/>
    <property type="molecule type" value="Genomic_DNA"/>
</dbReference>